<gene>
    <name evidence="2" type="ORF">CLOHIR_01166</name>
</gene>
<keyword evidence="1" id="KW-0472">Membrane</keyword>
<sequence>MIKNKKRKEGYLMVEVFVAICISLIVMSTVNLMLNESVSLISKTDNRIELMEQFNEMKSSLKREIRNSSDIRFYKDNKNIIPEDGFVEVDKIKVSRVDDVKLGVTKVKDKSIHVNKYNKKLFISYNGGNYEIGNYAEGIEAKKDSENSFSIKLKLNKNNNQFNDIINIRLRN</sequence>
<reference evidence="2 3" key="2">
    <citation type="submission" date="2008-10" db="EMBL/GenBank/DDBJ databases">
        <title>Draft genome sequence of Clostridium hiranonis (DSM 13275).</title>
        <authorList>
            <person name="Sudarsanam P."/>
            <person name="Ley R."/>
            <person name="Guruge J."/>
            <person name="Turnbaugh P.J."/>
            <person name="Mahowald M."/>
            <person name="Liep D."/>
            <person name="Gordon J."/>
        </authorList>
    </citation>
    <scope>NUCLEOTIDE SEQUENCE [LARGE SCALE GENOMIC DNA]</scope>
    <source>
        <strain evidence="2 3">DSM 13275</strain>
    </source>
</reference>
<evidence type="ECO:0000313" key="2">
    <source>
        <dbReference type="EMBL" id="EEA85232.1"/>
    </source>
</evidence>
<feature type="transmembrane region" description="Helical" evidence="1">
    <location>
        <begin position="12"/>
        <end position="34"/>
    </location>
</feature>
<dbReference type="RefSeq" id="WP_006440084.1">
    <property type="nucleotide sequence ID" value="NZ_DS995356.1"/>
</dbReference>
<dbReference type="STRING" id="500633.CLOHIR_01166"/>
<comment type="caution">
    <text evidence="2">The sequence shown here is derived from an EMBL/GenBank/DDBJ whole genome shotgun (WGS) entry which is preliminary data.</text>
</comment>
<evidence type="ECO:0000313" key="3">
    <source>
        <dbReference type="Proteomes" id="UP000003178"/>
    </source>
</evidence>
<dbReference type="EMBL" id="ABWP01000048">
    <property type="protein sequence ID" value="EEA85232.1"/>
    <property type="molecule type" value="Genomic_DNA"/>
</dbReference>
<dbReference type="AlphaFoldDB" id="B6FZ62"/>
<evidence type="ECO:0008006" key="4">
    <source>
        <dbReference type="Google" id="ProtNLM"/>
    </source>
</evidence>
<name>B6FZ62_PEPHT</name>
<dbReference type="Proteomes" id="UP000003178">
    <property type="component" value="Unassembled WGS sequence"/>
</dbReference>
<keyword evidence="1" id="KW-0812">Transmembrane</keyword>
<keyword evidence="3" id="KW-1185">Reference proteome</keyword>
<dbReference type="HOGENOM" id="CLU_1552616_0_0_9"/>
<proteinExistence type="predicted"/>
<reference evidence="2 3" key="1">
    <citation type="submission" date="2008-09" db="EMBL/GenBank/DDBJ databases">
        <authorList>
            <person name="Fulton L."/>
            <person name="Clifton S."/>
            <person name="Fulton B."/>
            <person name="Xu J."/>
            <person name="Minx P."/>
            <person name="Pepin K.H."/>
            <person name="Johnson M."/>
            <person name="Thiruvilangam P."/>
            <person name="Bhonagiri V."/>
            <person name="Nash W.E."/>
            <person name="Mardis E.R."/>
            <person name="Wilson R.K."/>
        </authorList>
    </citation>
    <scope>NUCLEOTIDE SEQUENCE [LARGE SCALE GENOMIC DNA]</scope>
    <source>
        <strain evidence="2 3">DSM 13275</strain>
    </source>
</reference>
<keyword evidence="1" id="KW-1133">Transmembrane helix</keyword>
<evidence type="ECO:0000256" key="1">
    <source>
        <dbReference type="SAM" id="Phobius"/>
    </source>
</evidence>
<accession>B6FZ62</accession>
<organism evidence="2 3">
    <name type="scientific">Peptacetobacter hiranonis (strain DSM 13275 / JCM 10541 / KCTC 15199 / TO-931)</name>
    <name type="common">Clostridium hiranonis</name>
    <dbReference type="NCBI Taxonomy" id="500633"/>
    <lineage>
        <taxon>Bacteria</taxon>
        <taxon>Bacillati</taxon>
        <taxon>Bacillota</taxon>
        <taxon>Clostridia</taxon>
        <taxon>Peptostreptococcales</taxon>
        <taxon>Peptostreptococcaceae</taxon>
        <taxon>Peptacetobacter</taxon>
    </lineage>
</organism>
<protein>
    <recommendedName>
        <fullName evidence="4">Prepilin-type N-terminal cleavage/methylation domain-containing protein</fullName>
    </recommendedName>
</protein>